<keyword evidence="1" id="KW-0732">Signal</keyword>
<reference evidence="2" key="1">
    <citation type="submission" date="2023-03" db="EMBL/GenBank/DDBJ databases">
        <title>Massive genome expansion in bonnet fungi (Mycena s.s.) driven by repeated elements and novel gene families across ecological guilds.</title>
        <authorList>
            <consortium name="Lawrence Berkeley National Laboratory"/>
            <person name="Harder C.B."/>
            <person name="Miyauchi S."/>
            <person name="Viragh M."/>
            <person name="Kuo A."/>
            <person name="Thoen E."/>
            <person name="Andreopoulos B."/>
            <person name="Lu D."/>
            <person name="Skrede I."/>
            <person name="Drula E."/>
            <person name="Henrissat B."/>
            <person name="Morin E."/>
            <person name="Kohler A."/>
            <person name="Barry K."/>
            <person name="LaButti K."/>
            <person name="Morin E."/>
            <person name="Salamov A."/>
            <person name="Lipzen A."/>
            <person name="Mereny Z."/>
            <person name="Hegedus B."/>
            <person name="Baldrian P."/>
            <person name="Stursova M."/>
            <person name="Weitz H."/>
            <person name="Taylor A."/>
            <person name="Grigoriev I.V."/>
            <person name="Nagy L.G."/>
            <person name="Martin F."/>
            <person name="Kauserud H."/>
        </authorList>
    </citation>
    <scope>NUCLEOTIDE SEQUENCE</scope>
    <source>
        <strain evidence="2">CBHHK173m</strain>
    </source>
</reference>
<accession>A0AAD6TUI6</accession>
<keyword evidence="3" id="KW-1185">Reference proteome</keyword>
<evidence type="ECO:0000313" key="2">
    <source>
        <dbReference type="EMBL" id="KAJ7075492.1"/>
    </source>
</evidence>
<sequence length="255" mass="27479">MSPGLIPRSMLLSWLATSLDANPCAAARIRSAAILFTGSLRASASGCVARALRCAEQLASSLRAGASVFLNMRARAPAPEQRKVLKISSPLPSLLVSSPRETLRPSCCATQEVPGRWFERKAMRVLSPAACLCKNLRPLPQDPNEDFVSPRRLFAAQATPRAPALFNYTNLFPLDLPLSRAAPHTTMFPSRCAPPSPGASTAPFFSLHAPQSRRCLQPRFRPRLPPTRVYAGPAISLSAIQTCAMPPAIPRTDAS</sequence>
<evidence type="ECO:0000256" key="1">
    <source>
        <dbReference type="SAM" id="SignalP"/>
    </source>
</evidence>
<proteinExistence type="predicted"/>
<feature type="signal peptide" evidence="1">
    <location>
        <begin position="1"/>
        <end position="26"/>
    </location>
</feature>
<protein>
    <submittedName>
        <fullName evidence="2">Uncharacterized protein</fullName>
    </submittedName>
</protein>
<name>A0AAD6TUI6_9AGAR</name>
<dbReference type="AlphaFoldDB" id="A0AAD6TUI6"/>
<organism evidence="2 3">
    <name type="scientific">Mycena belliarum</name>
    <dbReference type="NCBI Taxonomy" id="1033014"/>
    <lineage>
        <taxon>Eukaryota</taxon>
        <taxon>Fungi</taxon>
        <taxon>Dikarya</taxon>
        <taxon>Basidiomycota</taxon>
        <taxon>Agaricomycotina</taxon>
        <taxon>Agaricomycetes</taxon>
        <taxon>Agaricomycetidae</taxon>
        <taxon>Agaricales</taxon>
        <taxon>Marasmiineae</taxon>
        <taxon>Mycenaceae</taxon>
        <taxon>Mycena</taxon>
    </lineage>
</organism>
<gene>
    <name evidence="2" type="ORF">B0H15DRAFT_1010558</name>
</gene>
<dbReference type="EMBL" id="JARJCN010000094">
    <property type="protein sequence ID" value="KAJ7075492.1"/>
    <property type="molecule type" value="Genomic_DNA"/>
</dbReference>
<dbReference type="Proteomes" id="UP001222325">
    <property type="component" value="Unassembled WGS sequence"/>
</dbReference>
<comment type="caution">
    <text evidence="2">The sequence shown here is derived from an EMBL/GenBank/DDBJ whole genome shotgun (WGS) entry which is preliminary data.</text>
</comment>
<feature type="chain" id="PRO_5041904104" evidence="1">
    <location>
        <begin position="27"/>
        <end position="255"/>
    </location>
</feature>
<evidence type="ECO:0000313" key="3">
    <source>
        <dbReference type="Proteomes" id="UP001222325"/>
    </source>
</evidence>